<proteinExistence type="predicted"/>
<dbReference type="Pfam" id="PF20415">
    <property type="entry name" value="DUF6699"/>
    <property type="match status" value="1"/>
</dbReference>
<evidence type="ECO:0000313" key="3">
    <source>
        <dbReference type="Proteomes" id="UP000284842"/>
    </source>
</evidence>
<keyword evidence="3" id="KW-1185">Reference proteome</keyword>
<dbReference type="OrthoDB" id="3172906at2759"/>
<protein>
    <recommendedName>
        <fullName evidence="1">DUF6699 domain-containing protein</fullName>
    </recommendedName>
</protein>
<feature type="domain" description="DUF6699" evidence="1">
    <location>
        <begin position="66"/>
        <end position="155"/>
    </location>
</feature>
<dbReference type="Proteomes" id="UP000284842">
    <property type="component" value="Unassembled WGS sequence"/>
</dbReference>
<gene>
    <name evidence="2" type="ORF">CVT24_004610</name>
</gene>
<comment type="caution">
    <text evidence="2">The sequence shown here is derived from an EMBL/GenBank/DDBJ whole genome shotgun (WGS) entry which is preliminary data.</text>
</comment>
<evidence type="ECO:0000313" key="2">
    <source>
        <dbReference type="EMBL" id="PPR00323.1"/>
    </source>
</evidence>
<organism evidence="2 3">
    <name type="scientific">Panaeolus cyanescens</name>
    <dbReference type="NCBI Taxonomy" id="181874"/>
    <lineage>
        <taxon>Eukaryota</taxon>
        <taxon>Fungi</taxon>
        <taxon>Dikarya</taxon>
        <taxon>Basidiomycota</taxon>
        <taxon>Agaricomycotina</taxon>
        <taxon>Agaricomycetes</taxon>
        <taxon>Agaricomycetidae</taxon>
        <taxon>Agaricales</taxon>
        <taxon>Agaricineae</taxon>
        <taxon>Galeropsidaceae</taxon>
        <taxon>Panaeolus</taxon>
    </lineage>
</organism>
<evidence type="ECO:0000259" key="1">
    <source>
        <dbReference type="Pfam" id="PF20415"/>
    </source>
</evidence>
<name>A0A409YBF5_9AGAR</name>
<dbReference type="InterPro" id="IPR046522">
    <property type="entry name" value="DUF6699"/>
</dbReference>
<dbReference type="InParanoid" id="A0A409YBF5"/>
<sequence>MTDPHAQHFAVQAFEPSGAAALGSRTSRTTQSKPSPVLIRSIQLPPLYSSPIILHPLLQFSPLSPIHYDLTRPTSTAVIHSSKRLSMAGLHYSGNWMNDPATFPSNICSITIRIPGIDRPIVIVSPTSSSTGEITVWDVLHACHRAWRQASEEIYTRHSNASPSNNFAYAPGSHPCPIHPPHHRVIHSTANRINAGWTANGPSHLGHASLWTGLTPSEEEQDVWVMNPNCYKRQM</sequence>
<dbReference type="EMBL" id="NHTK01001318">
    <property type="protein sequence ID" value="PPR00323.1"/>
    <property type="molecule type" value="Genomic_DNA"/>
</dbReference>
<dbReference type="AlphaFoldDB" id="A0A409YBF5"/>
<reference evidence="2 3" key="1">
    <citation type="journal article" date="2018" name="Evol. Lett.">
        <title>Horizontal gene cluster transfer increased hallucinogenic mushroom diversity.</title>
        <authorList>
            <person name="Reynolds H.T."/>
            <person name="Vijayakumar V."/>
            <person name="Gluck-Thaler E."/>
            <person name="Korotkin H.B."/>
            <person name="Matheny P.B."/>
            <person name="Slot J.C."/>
        </authorList>
    </citation>
    <scope>NUCLEOTIDE SEQUENCE [LARGE SCALE GENOMIC DNA]</scope>
    <source>
        <strain evidence="2 3">2629</strain>
    </source>
</reference>
<accession>A0A409YBF5</accession>